<keyword evidence="2" id="KW-1185">Reference proteome</keyword>
<name>A0A4U1J0D6_9BACT</name>
<dbReference type="OrthoDB" id="5487790at2"/>
<proteinExistence type="predicted"/>
<gene>
    <name evidence="1" type="ORF">E8A74_36050</name>
</gene>
<protein>
    <submittedName>
        <fullName evidence="1">Uncharacterized protein</fullName>
    </submittedName>
</protein>
<evidence type="ECO:0000313" key="2">
    <source>
        <dbReference type="Proteomes" id="UP000309215"/>
    </source>
</evidence>
<reference evidence="1 2" key="1">
    <citation type="submission" date="2019-04" db="EMBL/GenBank/DDBJ databases">
        <authorList>
            <person name="Li Y."/>
            <person name="Wang J."/>
        </authorList>
    </citation>
    <scope>NUCLEOTIDE SEQUENCE [LARGE SCALE GENOMIC DNA]</scope>
    <source>
        <strain evidence="1 2">DSM 14668</strain>
    </source>
</reference>
<dbReference type="EMBL" id="SSMQ01000051">
    <property type="protein sequence ID" value="TKC99995.1"/>
    <property type="molecule type" value="Genomic_DNA"/>
</dbReference>
<dbReference type="AlphaFoldDB" id="A0A4U1J0D6"/>
<organism evidence="1 2">
    <name type="scientific">Polyangium fumosum</name>
    <dbReference type="NCBI Taxonomy" id="889272"/>
    <lineage>
        <taxon>Bacteria</taxon>
        <taxon>Pseudomonadati</taxon>
        <taxon>Myxococcota</taxon>
        <taxon>Polyangia</taxon>
        <taxon>Polyangiales</taxon>
        <taxon>Polyangiaceae</taxon>
        <taxon>Polyangium</taxon>
    </lineage>
</organism>
<comment type="caution">
    <text evidence="1">The sequence shown here is derived from an EMBL/GenBank/DDBJ whole genome shotgun (WGS) entry which is preliminary data.</text>
</comment>
<accession>A0A4U1J0D6</accession>
<dbReference type="RefSeq" id="WP_136933630.1">
    <property type="nucleotide sequence ID" value="NZ_SSMQ01000051.1"/>
</dbReference>
<sequence>MSGGRGEALSASACRDEATLRSFIETRISPNAWPIHSPALRRRILEDGIDLEAAQRFTMDLDAMDRMIRVFETRSCRVERLLRINNAFHRTLHNDEVLLRLLLLEWPEATPLPDEVKEAPMRVYPNLDAIAAVLRDALGRMLEAGTPASVLARDLLAALGHDYGHSGGTDRTRPDGAPAPLTHEDTAEKYAAPIGLAFGMPTALVLESMAGIRATTFFVRPGRPRIQAVTEFERRLTLADVMGCVLPPHLWLTHVGAPVLVEKMPIWRRRLVQIPGELGAIEAHLAMLADDDPSREAILAQREALLLEDSRIVKHVEEWFRSERGFFTFIESTRLGVVPRARDLWGGVLRSKIELMERVLARKELLAPLAAQGFPLLGQYAEELANAESLENVIDRGTLDPEICELLRMFLP</sequence>
<dbReference type="Proteomes" id="UP000309215">
    <property type="component" value="Unassembled WGS sequence"/>
</dbReference>
<evidence type="ECO:0000313" key="1">
    <source>
        <dbReference type="EMBL" id="TKC99995.1"/>
    </source>
</evidence>